<evidence type="ECO:0000313" key="2">
    <source>
        <dbReference type="EMBL" id="CAI8584845.1"/>
    </source>
</evidence>
<sequence length="175" mass="19841">MAASTHLSLLLTISIIFISHATSPTSNPKLYQNVCKQLNKTDFEQRCLKLIESYPPLTQINDRLTFCRSFVKMVAIEKTTKAQEYVKQMMNQYPSSEPIKLCATEKYDTLINQLKGVLIEDPDIIDMKAKYAADALDECETVLAREKIVNLSSIYTLNNNMMLLVDIVRKAASNL</sequence>
<dbReference type="AlphaFoldDB" id="A0AAV0YFS8"/>
<dbReference type="EMBL" id="CATIWC010002485">
    <property type="protein sequence ID" value="CAI8584845.1"/>
    <property type="molecule type" value="Genomic_DNA"/>
</dbReference>
<keyword evidence="3" id="KW-1185">Reference proteome</keyword>
<dbReference type="Gene3D" id="1.20.140.40">
    <property type="entry name" value="Invertase/pectin methylesterase inhibitor family protein"/>
    <property type="match status" value="1"/>
</dbReference>
<accession>A0AAV0YFS8</accession>
<keyword evidence="1" id="KW-0732">Signal</keyword>
<evidence type="ECO:0000256" key="1">
    <source>
        <dbReference type="SAM" id="SignalP"/>
    </source>
</evidence>
<dbReference type="PANTHER" id="PTHR31890:SF9">
    <property type="entry name" value="PLANT INVERTASE_PECTIN METHYLESTERASE INHIBITOR SUPERFAMILY PROTEIN"/>
    <property type="match status" value="1"/>
</dbReference>
<dbReference type="InterPro" id="IPR035513">
    <property type="entry name" value="Invertase/methylesterase_inhib"/>
</dbReference>
<comment type="caution">
    <text evidence="2">The sequence shown here is derived from an EMBL/GenBank/DDBJ whole genome shotgun (WGS) entry which is preliminary data.</text>
</comment>
<reference evidence="2 3" key="1">
    <citation type="submission" date="2023-01" db="EMBL/GenBank/DDBJ databases">
        <authorList>
            <person name="Kreplak J."/>
        </authorList>
    </citation>
    <scope>NUCLEOTIDE SEQUENCE [LARGE SCALE GENOMIC DNA]</scope>
</reference>
<dbReference type="SUPFAM" id="SSF101148">
    <property type="entry name" value="Plant invertase/pectin methylesterase inhibitor"/>
    <property type="match status" value="1"/>
</dbReference>
<proteinExistence type="predicted"/>
<feature type="chain" id="PRO_5043471656" description="Pectinesterase inhibitor domain-containing protein" evidence="1">
    <location>
        <begin position="22"/>
        <end position="175"/>
    </location>
</feature>
<evidence type="ECO:0000313" key="3">
    <source>
        <dbReference type="Proteomes" id="UP001157006"/>
    </source>
</evidence>
<protein>
    <recommendedName>
        <fullName evidence="4">Pectinesterase inhibitor domain-containing protein</fullName>
    </recommendedName>
</protein>
<feature type="signal peptide" evidence="1">
    <location>
        <begin position="1"/>
        <end position="21"/>
    </location>
</feature>
<gene>
    <name evidence="2" type="ORF">VFH_U095880</name>
</gene>
<evidence type="ECO:0008006" key="4">
    <source>
        <dbReference type="Google" id="ProtNLM"/>
    </source>
</evidence>
<dbReference type="Proteomes" id="UP001157006">
    <property type="component" value="Unassembled WGS sequence"/>
</dbReference>
<dbReference type="PANTHER" id="PTHR31890">
    <property type="entry name" value="PLANT INVERTASE/PECTIN METHYLESTERASE INHIBITOR SUPERFAMILY PROTEIN"/>
    <property type="match status" value="1"/>
</dbReference>
<organism evidence="2 3">
    <name type="scientific">Vicia faba</name>
    <name type="common">Broad bean</name>
    <name type="synonym">Faba vulgaris</name>
    <dbReference type="NCBI Taxonomy" id="3906"/>
    <lineage>
        <taxon>Eukaryota</taxon>
        <taxon>Viridiplantae</taxon>
        <taxon>Streptophyta</taxon>
        <taxon>Embryophyta</taxon>
        <taxon>Tracheophyta</taxon>
        <taxon>Spermatophyta</taxon>
        <taxon>Magnoliopsida</taxon>
        <taxon>eudicotyledons</taxon>
        <taxon>Gunneridae</taxon>
        <taxon>Pentapetalae</taxon>
        <taxon>rosids</taxon>
        <taxon>fabids</taxon>
        <taxon>Fabales</taxon>
        <taxon>Fabaceae</taxon>
        <taxon>Papilionoideae</taxon>
        <taxon>50 kb inversion clade</taxon>
        <taxon>NPAAA clade</taxon>
        <taxon>Hologalegina</taxon>
        <taxon>IRL clade</taxon>
        <taxon>Fabeae</taxon>
        <taxon>Vicia</taxon>
    </lineage>
</organism>
<name>A0AAV0YFS8_VICFA</name>